<name>A0A9J6S5G4_KLEPN</name>
<gene>
    <name evidence="1" type="ORF">GJJ18_21655</name>
</gene>
<dbReference type="AlphaFoldDB" id="A0A9J6S5G4"/>
<sequence>MMPKKVNFSRHLEKHWLDQVAILSSQKIDEIDVFENISRILEPSVRSKINRDKTRSQLMNIWFYKSGFDESWHASAFEYLNKVDHVPFILHWGMLITKNNFFADAVRFIGRKTKYNSQFTYGQIEKYISELYGDTETVKRSLRSVLKTLINFQIIHREQNGYYSSQKSKGIIEKKYKNWLLFGLMQSKGLNSRSVVDLVDDLVWFPFLFTLTVNEIDESLFELHQQGNDLILFKK</sequence>
<reference evidence="1" key="1">
    <citation type="submission" date="2019-10" db="EMBL/GenBank/DDBJ databases">
        <title>Molecular typing, antibiotic resistance determination and virulence profiling for 36 multidrug-resistant clinical Klebsiella pneumoniae isolates using second- and third-generation sequencing.</title>
        <authorList>
            <person name="Shelenkov A."/>
            <person name="Mikhaylova Y."/>
            <person name="Yanushevich Y."/>
            <person name="Samoilov A."/>
            <person name="Petrova L."/>
            <person name="Fomina V."/>
            <person name="Gusarov V."/>
            <person name="Zamyatin M."/>
            <person name="Shagin D."/>
        </authorList>
    </citation>
    <scope>NUCLEOTIDE SEQUENCE [LARGE SCALE GENOMIC DNA]</scope>
    <source>
        <strain evidence="1">CriePir115</strain>
    </source>
</reference>
<dbReference type="EMBL" id="WJWF01000025">
    <property type="protein sequence ID" value="MRL38040.1"/>
    <property type="molecule type" value="Genomic_DNA"/>
</dbReference>
<evidence type="ECO:0000313" key="1">
    <source>
        <dbReference type="EMBL" id="MRL38040.1"/>
    </source>
</evidence>
<comment type="caution">
    <text evidence="1">The sequence shown here is derived from an EMBL/GenBank/DDBJ whole genome shotgun (WGS) entry which is preliminary data.</text>
</comment>
<proteinExistence type="predicted"/>
<accession>A0A9J6S5G4</accession>
<organism evidence="1">
    <name type="scientific">Klebsiella pneumoniae</name>
    <dbReference type="NCBI Taxonomy" id="573"/>
    <lineage>
        <taxon>Bacteria</taxon>
        <taxon>Pseudomonadati</taxon>
        <taxon>Pseudomonadota</taxon>
        <taxon>Gammaproteobacteria</taxon>
        <taxon>Enterobacterales</taxon>
        <taxon>Enterobacteriaceae</taxon>
        <taxon>Klebsiella/Raoultella group</taxon>
        <taxon>Klebsiella</taxon>
        <taxon>Klebsiella pneumoniae complex</taxon>
    </lineage>
</organism>
<protein>
    <submittedName>
        <fullName evidence="1">Uncharacterized protein</fullName>
    </submittedName>
</protein>